<keyword evidence="4" id="KW-1185">Reference proteome</keyword>
<evidence type="ECO:0000256" key="1">
    <source>
        <dbReference type="ARBA" id="ARBA00022837"/>
    </source>
</evidence>
<name>A0A8E0RTC7_9TREM</name>
<comment type="caution">
    <text evidence="3">The sequence shown here is derived from an EMBL/GenBank/DDBJ whole genome shotgun (WGS) entry which is preliminary data.</text>
</comment>
<feature type="domain" description="EF-hand" evidence="2">
    <location>
        <begin position="60"/>
        <end position="95"/>
    </location>
</feature>
<dbReference type="SMART" id="SM00054">
    <property type="entry name" value="EFh"/>
    <property type="match status" value="2"/>
</dbReference>
<dbReference type="PROSITE" id="PS00018">
    <property type="entry name" value="EF_HAND_1"/>
    <property type="match status" value="2"/>
</dbReference>
<dbReference type="EMBL" id="LUCM01009251">
    <property type="protein sequence ID" value="KAA0187259.1"/>
    <property type="molecule type" value="Genomic_DNA"/>
</dbReference>
<evidence type="ECO:0000313" key="3">
    <source>
        <dbReference type="EMBL" id="KAA0187259.1"/>
    </source>
</evidence>
<dbReference type="PROSITE" id="PS50222">
    <property type="entry name" value="EF_HAND_2"/>
    <property type="match status" value="3"/>
</dbReference>
<evidence type="ECO:0000313" key="4">
    <source>
        <dbReference type="Proteomes" id="UP000728185"/>
    </source>
</evidence>
<feature type="domain" description="EF-hand" evidence="2">
    <location>
        <begin position="5"/>
        <end position="40"/>
    </location>
</feature>
<feature type="domain" description="EF-hand" evidence="2">
    <location>
        <begin position="98"/>
        <end position="132"/>
    </location>
</feature>
<gene>
    <name evidence="3" type="ORF">FBUS_05259</name>
</gene>
<dbReference type="CDD" id="cd00051">
    <property type="entry name" value="EFh"/>
    <property type="match status" value="1"/>
</dbReference>
<proteinExistence type="predicted"/>
<protein>
    <recommendedName>
        <fullName evidence="2">EF-hand domain-containing protein</fullName>
    </recommendedName>
</protein>
<reference evidence="3" key="1">
    <citation type="submission" date="2019-05" db="EMBL/GenBank/DDBJ databases">
        <title>Annotation for the trematode Fasciolopsis buski.</title>
        <authorList>
            <person name="Choi Y.-J."/>
        </authorList>
    </citation>
    <scope>NUCLEOTIDE SEQUENCE</scope>
    <source>
        <strain evidence="3">HT</strain>
        <tissue evidence="3">Whole worm</tissue>
    </source>
</reference>
<dbReference type="Gene3D" id="1.10.238.10">
    <property type="entry name" value="EF-hand"/>
    <property type="match status" value="1"/>
</dbReference>
<keyword evidence="1" id="KW-0106">Calcium</keyword>
<organism evidence="3 4">
    <name type="scientific">Fasciolopsis buskii</name>
    <dbReference type="NCBI Taxonomy" id="27845"/>
    <lineage>
        <taxon>Eukaryota</taxon>
        <taxon>Metazoa</taxon>
        <taxon>Spiralia</taxon>
        <taxon>Lophotrochozoa</taxon>
        <taxon>Platyhelminthes</taxon>
        <taxon>Trematoda</taxon>
        <taxon>Digenea</taxon>
        <taxon>Plagiorchiida</taxon>
        <taxon>Echinostomata</taxon>
        <taxon>Echinostomatoidea</taxon>
        <taxon>Fasciolidae</taxon>
        <taxon>Fasciolopsis</taxon>
    </lineage>
</organism>
<dbReference type="InterPro" id="IPR018247">
    <property type="entry name" value="EF_Hand_1_Ca_BS"/>
</dbReference>
<dbReference type="OrthoDB" id="26525at2759"/>
<dbReference type="AlphaFoldDB" id="A0A8E0RTC7"/>
<dbReference type="Pfam" id="PF13499">
    <property type="entry name" value="EF-hand_7"/>
    <property type="match status" value="1"/>
</dbReference>
<dbReference type="InterPro" id="IPR002048">
    <property type="entry name" value="EF_hand_dom"/>
</dbReference>
<dbReference type="SUPFAM" id="SSF47473">
    <property type="entry name" value="EF-hand"/>
    <property type="match status" value="1"/>
</dbReference>
<sequence>MVTKSQAEEMVRVFERLDVDGDDLVSRAKLEEELEQSGLGVWCIQVGFCNTSDLLLSLLGFSGRWSQLFDELDTDGSGYLTVDEILAIFPQDDQHIKPSDDVVRSWIANFDANNDGQLSREEFLEVIRRRTT</sequence>
<dbReference type="InterPro" id="IPR011992">
    <property type="entry name" value="EF-hand-dom_pair"/>
</dbReference>
<dbReference type="GO" id="GO:0005509">
    <property type="term" value="F:calcium ion binding"/>
    <property type="evidence" value="ECO:0007669"/>
    <property type="project" value="InterPro"/>
</dbReference>
<evidence type="ECO:0000259" key="2">
    <source>
        <dbReference type="PROSITE" id="PS50222"/>
    </source>
</evidence>
<dbReference type="Proteomes" id="UP000728185">
    <property type="component" value="Unassembled WGS sequence"/>
</dbReference>
<accession>A0A8E0RTC7</accession>